<sequence>MGDYIQRLTRLKTELESFQRGVEDRLNAEEELDQIQKEYTQILCRIVAVVDEAEASNADNLEQVVMTTDDILEFAVGFAYEDFEALAGDMLFEEMASFAHSEQRPVLGEEGFNARNVLGQGKLDLMLQFMVQMGLVPSQREIKLPPGFEPPKSWKATPRPHTLSTPCARFSDNLGPIDFPLDKTRALCVLQARCEVTNDETPESGSSTMASDGKGFVVRMAGGWKNRDPLVYFRSFDDAFQQADGMIEPGLCSLVDDVAFNHERFIVAAADDDRIKTYTRSQTGTSGNVKMLPLHTINTREFTGPLAFFSNNRLVRCGKGKLGVWNLDELATHGPSGKKIIGKQMDPEDIDTWRDFYDDEIELSTGTSKPSTTLPLSVDYSISEWHPYPSRDGVMLCASDSRASDERKFRCHALDIEHGGQIVTRYLGIGGEAHSFSTSKGDPDLFSVCASDGYTRLFDPRHPLPVMTIKSSVESSSCAALCHPDGVPLLFVGGGKEECIKLWDLRSRTPVYELATGNNAVMGLAWDDQHDQLFAITSCSYMDRMGERYGYRRAKIPKGFRETGNTTLASVEDEDMEDDDDDLEDDNSDDDFYDYDEYRWPKDAHHSEDYFGHIFDLGSHNILRYQFKHDADKSIVPQWNI</sequence>
<feature type="compositionally biased region" description="Acidic residues" evidence="2">
    <location>
        <begin position="571"/>
        <end position="588"/>
    </location>
</feature>
<evidence type="ECO:0000256" key="1">
    <source>
        <dbReference type="SAM" id="Coils"/>
    </source>
</evidence>
<dbReference type="OrthoDB" id="548949at2759"/>
<dbReference type="OMA" id="IPRWAER"/>
<dbReference type="AlphaFoldDB" id="A8NT46"/>
<evidence type="ECO:0000313" key="3">
    <source>
        <dbReference type="EMBL" id="EAU85664.1"/>
    </source>
</evidence>
<dbReference type="STRING" id="240176.A8NT46"/>
<gene>
    <name evidence="3" type="ORF">CC1G_10936</name>
</gene>
<accession>A8NT46</accession>
<dbReference type="InterPro" id="IPR015943">
    <property type="entry name" value="WD40/YVTN_repeat-like_dom_sf"/>
</dbReference>
<feature type="coiled-coil region" evidence="1">
    <location>
        <begin position="18"/>
        <end position="45"/>
    </location>
</feature>
<dbReference type="SUPFAM" id="SSF50978">
    <property type="entry name" value="WD40 repeat-like"/>
    <property type="match status" value="1"/>
</dbReference>
<dbReference type="InterPro" id="IPR036322">
    <property type="entry name" value="WD40_repeat_dom_sf"/>
</dbReference>
<dbReference type="VEuPathDB" id="FungiDB:CC1G_10936"/>
<keyword evidence="4" id="KW-1185">Reference proteome</keyword>
<dbReference type="eggNOG" id="ENOG502SHN3">
    <property type="taxonomic scope" value="Eukaryota"/>
</dbReference>
<dbReference type="GeneID" id="6012695"/>
<name>A8NT46_COPC7</name>
<proteinExistence type="predicted"/>
<dbReference type="RefSeq" id="XP_001836155.1">
    <property type="nucleotide sequence ID" value="XM_001836103.2"/>
</dbReference>
<feature type="region of interest" description="Disordered" evidence="2">
    <location>
        <begin position="564"/>
        <end position="588"/>
    </location>
</feature>
<protein>
    <submittedName>
        <fullName evidence="3">Uncharacterized protein</fullName>
    </submittedName>
</protein>
<evidence type="ECO:0000256" key="2">
    <source>
        <dbReference type="SAM" id="MobiDB-lite"/>
    </source>
</evidence>
<dbReference type="EMBL" id="AACS02000004">
    <property type="protein sequence ID" value="EAU85664.1"/>
    <property type="molecule type" value="Genomic_DNA"/>
</dbReference>
<organism evidence="3 4">
    <name type="scientific">Coprinopsis cinerea (strain Okayama-7 / 130 / ATCC MYA-4618 / FGSC 9003)</name>
    <name type="common">Inky cap fungus</name>
    <name type="synonym">Hormographiella aspergillata</name>
    <dbReference type="NCBI Taxonomy" id="240176"/>
    <lineage>
        <taxon>Eukaryota</taxon>
        <taxon>Fungi</taxon>
        <taxon>Dikarya</taxon>
        <taxon>Basidiomycota</taxon>
        <taxon>Agaricomycotina</taxon>
        <taxon>Agaricomycetes</taxon>
        <taxon>Agaricomycetidae</taxon>
        <taxon>Agaricales</taxon>
        <taxon>Agaricineae</taxon>
        <taxon>Psathyrellaceae</taxon>
        <taxon>Coprinopsis</taxon>
    </lineage>
</organism>
<dbReference type="InParanoid" id="A8NT46"/>
<reference evidence="3 4" key="1">
    <citation type="journal article" date="2010" name="Proc. Natl. Acad. Sci. U.S.A.">
        <title>Insights into evolution of multicellular fungi from the assembled chromosomes of the mushroom Coprinopsis cinerea (Coprinus cinereus).</title>
        <authorList>
            <person name="Stajich J.E."/>
            <person name="Wilke S.K."/>
            <person name="Ahren D."/>
            <person name="Au C.H."/>
            <person name="Birren B.W."/>
            <person name="Borodovsky M."/>
            <person name="Burns C."/>
            <person name="Canback B."/>
            <person name="Casselton L.A."/>
            <person name="Cheng C.K."/>
            <person name="Deng J."/>
            <person name="Dietrich F.S."/>
            <person name="Fargo D.C."/>
            <person name="Farman M.L."/>
            <person name="Gathman A.C."/>
            <person name="Goldberg J."/>
            <person name="Guigo R."/>
            <person name="Hoegger P.J."/>
            <person name="Hooker J.B."/>
            <person name="Huggins A."/>
            <person name="James T.Y."/>
            <person name="Kamada T."/>
            <person name="Kilaru S."/>
            <person name="Kodira C."/>
            <person name="Kues U."/>
            <person name="Kupfer D."/>
            <person name="Kwan H.S."/>
            <person name="Lomsadze A."/>
            <person name="Li W."/>
            <person name="Lilly W.W."/>
            <person name="Ma L.J."/>
            <person name="Mackey A.J."/>
            <person name="Manning G."/>
            <person name="Martin F."/>
            <person name="Muraguchi H."/>
            <person name="Natvig D.O."/>
            <person name="Palmerini H."/>
            <person name="Ramesh M.A."/>
            <person name="Rehmeyer C.J."/>
            <person name="Roe B.A."/>
            <person name="Shenoy N."/>
            <person name="Stanke M."/>
            <person name="Ter-Hovhannisyan V."/>
            <person name="Tunlid A."/>
            <person name="Velagapudi R."/>
            <person name="Vision T.J."/>
            <person name="Zeng Q."/>
            <person name="Zolan M.E."/>
            <person name="Pukkila P.J."/>
        </authorList>
    </citation>
    <scope>NUCLEOTIDE SEQUENCE [LARGE SCALE GENOMIC DNA]</scope>
    <source>
        <strain evidence="4">Okayama-7 / 130 / ATCC MYA-4618 / FGSC 9003</strain>
    </source>
</reference>
<keyword evidence="1" id="KW-0175">Coiled coil</keyword>
<dbReference type="KEGG" id="cci:CC1G_10936"/>
<dbReference type="Gene3D" id="2.130.10.10">
    <property type="entry name" value="YVTN repeat-like/Quinoprotein amine dehydrogenase"/>
    <property type="match status" value="1"/>
</dbReference>
<comment type="caution">
    <text evidence="3">The sequence shown here is derived from an EMBL/GenBank/DDBJ whole genome shotgun (WGS) entry which is preliminary data.</text>
</comment>
<evidence type="ECO:0000313" key="4">
    <source>
        <dbReference type="Proteomes" id="UP000001861"/>
    </source>
</evidence>
<dbReference type="Proteomes" id="UP000001861">
    <property type="component" value="Unassembled WGS sequence"/>
</dbReference>